<comment type="caution">
    <text evidence="2">The sequence shown here is derived from an EMBL/GenBank/DDBJ whole genome shotgun (WGS) entry which is preliminary data.</text>
</comment>
<protein>
    <recommendedName>
        <fullName evidence="1">Reductase C-terminal domain-containing protein</fullName>
    </recommendedName>
</protein>
<proteinExistence type="predicted"/>
<sequence length="98" mass="10829">MVGQPQSYGAVPSMWSDQYDVKLQTCGWLRDSGEIVRGEAGSAKFMMLYRDDAGLVVGALGINQAKDMRFAQKLIEKRIAVDPALLADPKQDLRKLAQ</sequence>
<evidence type="ECO:0000313" key="3">
    <source>
        <dbReference type="Proteomes" id="UP000284006"/>
    </source>
</evidence>
<dbReference type="Pfam" id="PF14759">
    <property type="entry name" value="Reductase_C"/>
    <property type="match status" value="1"/>
</dbReference>
<reference evidence="2 3" key="1">
    <citation type="submission" date="2018-09" db="EMBL/GenBank/DDBJ databases">
        <authorList>
            <person name="Zhu H."/>
        </authorList>
    </citation>
    <scope>NUCLEOTIDE SEQUENCE [LARGE SCALE GENOMIC DNA]</scope>
    <source>
        <strain evidence="2 3">K1S02-61</strain>
    </source>
</reference>
<dbReference type="InterPro" id="IPR016156">
    <property type="entry name" value="FAD/NAD-linked_Rdtase_dimer_sf"/>
</dbReference>
<dbReference type="EMBL" id="QYUP01000198">
    <property type="protein sequence ID" value="RJG08292.1"/>
    <property type="molecule type" value="Genomic_DNA"/>
</dbReference>
<dbReference type="SUPFAM" id="SSF55424">
    <property type="entry name" value="FAD/NAD-linked reductases, dimerisation (C-terminal) domain"/>
    <property type="match status" value="1"/>
</dbReference>
<organism evidence="2 3">
    <name type="scientific">Massilia cavernae</name>
    <dbReference type="NCBI Taxonomy" id="2320864"/>
    <lineage>
        <taxon>Bacteria</taxon>
        <taxon>Pseudomonadati</taxon>
        <taxon>Pseudomonadota</taxon>
        <taxon>Betaproteobacteria</taxon>
        <taxon>Burkholderiales</taxon>
        <taxon>Oxalobacteraceae</taxon>
        <taxon>Telluria group</taxon>
        <taxon>Massilia</taxon>
    </lineage>
</organism>
<evidence type="ECO:0000313" key="2">
    <source>
        <dbReference type="EMBL" id="RJG08292.1"/>
    </source>
</evidence>
<keyword evidence="3" id="KW-1185">Reference proteome</keyword>
<dbReference type="Gene3D" id="3.30.390.30">
    <property type="match status" value="1"/>
</dbReference>
<dbReference type="AlphaFoldDB" id="A0A418X746"/>
<dbReference type="Proteomes" id="UP000284006">
    <property type="component" value="Unassembled WGS sequence"/>
</dbReference>
<name>A0A418X746_9BURK</name>
<dbReference type="InterPro" id="IPR028202">
    <property type="entry name" value="Reductase_C"/>
</dbReference>
<gene>
    <name evidence="2" type="ORF">D3872_24750</name>
</gene>
<feature type="domain" description="Reductase C-terminal" evidence="1">
    <location>
        <begin position="14"/>
        <end position="97"/>
    </location>
</feature>
<evidence type="ECO:0000259" key="1">
    <source>
        <dbReference type="Pfam" id="PF14759"/>
    </source>
</evidence>
<accession>A0A418X746</accession>